<name>A0ABN2YHR5_9MICC</name>
<feature type="region of interest" description="Disordered" evidence="2">
    <location>
        <begin position="1"/>
        <end position="22"/>
    </location>
</feature>
<keyword evidence="6" id="KW-1185">Reference proteome</keyword>
<sequence length="352" mass="37407">MTDPFETADHIPGPGTRERRPVRKRRGRTVLIAVAVVVALVAVVAGGYLFNLARTFDSGTSKIDQAFPDESTRPQKTGTAMNILVMGSDSRGATESDAGGGTPTNQRADTLMLMHIPADRKNIYTMSIMRDLWVNIPGHGEAKINSALALGGTPLMVQTVESIFQQRIDHVAMIDFEGFKGLTDALGGVTVNIKVPFSSTALPGQSFAPGQHTFNGTEALAFVRERHAYADGDYQRVRNQQEFLRAIIKKSIAGQTLSNPITINNMVGAVSPFVTVDKSLDSGAVAGLALELKDIRAQNAVMFTLPTGGIGTSSDGQSIVVTDPNAIQAISGAMASDTLGDYVAANKFENGN</sequence>
<reference evidence="5 6" key="1">
    <citation type="journal article" date="2019" name="Int. J. Syst. Evol. Microbiol.">
        <title>The Global Catalogue of Microorganisms (GCM) 10K type strain sequencing project: providing services to taxonomists for standard genome sequencing and annotation.</title>
        <authorList>
            <consortium name="The Broad Institute Genomics Platform"/>
            <consortium name="The Broad Institute Genome Sequencing Center for Infectious Disease"/>
            <person name="Wu L."/>
            <person name="Ma J."/>
        </authorList>
    </citation>
    <scope>NUCLEOTIDE SEQUENCE [LARGE SCALE GENOMIC DNA]</scope>
    <source>
        <strain evidence="5 6">JCM 15921</strain>
    </source>
</reference>
<dbReference type="InterPro" id="IPR050922">
    <property type="entry name" value="LytR/CpsA/Psr_CW_biosynth"/>
</dbReference>
<comment type="caution">
    <text evidence="5">The sequence shown here is derived from an EMBL/GenBank/DDBJ whole genome shotgun (WGS) entry which is preliminary data.</text>
</comment>
<keyword evidence="3" id="KW-0812">Transmembrane</keyword>
<comment type="similarity">
    <text evidence="1">Belongs to the LytR/CpsA/Psr (LCP) family.</text>
</comment>
<evidence type="ECO:0000256" key="1">
    <source>
        <dbReference type="ARBA" id="ARBA00006068"/>
    </source>
</evidence>
<protein>
    <submittedName>
        <fullName evidence="5">LCP family protein</fullName>
    </submittedName>
</protein>
<organism evidence="5 6">
    <name type="scientific">Arthrobacter humicola</name>
    <dbReference type="NCBI Taxonomy" id="409291"/>
    <lineage>
        <taxon>Bacteria</taxon>
        <taxon>Bacillati</taxon>
        <taxon>Actinomycetota</taxon>
        <taxon>Actinomycetes</taxon>
        <taxon>Micrococcales</taxon>
        <taxon>Micrococcaceae</taxon>
        <taxon>Arthrobacter</taxon>
    </lineage>
</organism>
<dbReference type="EMBL" id="BAAAQB010000008">
    <property type="protein sequence ID" value="GAA2127364.1"/>
    <property type="molecule type" value="Genomic_DNA"/>
</dbReference>
<keyword evidence="3" id="KW-0472">Membrane</keyword>
<accession>A0ABN2YHR5</accession>
<dbReference type="InterPro" id="IPR004474">
    <property type="entry name" value="LytR_CpsA_psr"/>
</dbReference>
<evidence type="ECO:0000313" key="6">
    <source>
        <dbReference type="Proteomes" id="UP001500102"/>
    </source>
</evidence>
<gene>
    <name evidence="5" type="ORF">GCM10009825_05340</name>
</gene>
<dbReference type="Pfam" id="PF03816">
    <property type="entry name" value="LytR_cpsA_psr"/>
    <property type="match status" value="1"/>
</dbReference>
<evidence type="ECO:0000256" key="3">
    <source>
        <dbReference type="SAM" id="Phobius"/>
    </source>
</evidence>
<feature type="domain" description="Cell envelope-related transcriptional attenuator" evidence="4">
    <location>
        <begin position="107"/>
        <end position="251"/>
    </location>
</feature>
<dbReference type="PANTHER" id="PTHR33392:SF6">
    <property type="entry name" value="POLYISOPRENYL-TEICHOIC ACID--PEPTIDOGLYCAN TEICHOIC ACID TRANSFERASE TAGU"/>
    <property type="match status" value="1"/>
</dbReference>
<keyword evidence="3" id="KW-1133">Transmembrane helix</keyword>
<dbReference type="PANTHER" id="PTHR33392">
    <property type="entry name" value="POLYISOPRENYL-TEICHOIC ACID--PEPTIDOGLYCAN TEICHOIC ACID TRANSFERASE TAGU"/>
    <property type="match status" value="1"/>
</dbReference>
<dbReference type="Proteomes" id="UP001500102">
    <property type="component" value="Unassembled WGS sequence"/>
</dbReference>
<feature type="transmembrane region" description="Helical" evidence="3">
    <location>
        <begin position="29"/>
        <end position="50"/>
    </location>
</feature>
<evidence type="ECO:0000256" key="2">
    <source>
        <dbReference type="SAM" id="MobiDB-lite"/>
    </source>
</evidence>
<dbReference type="RefSeq" id="WP_344361805.1">
    <property type="nucleotide sequence ID" value="NZ_BAAAQB010000008.1"/>
</dbReference>
<dbReference type="Gene3D" id="3.40.630.190">
    <property type="entry name" value="LCP protein"/>
    <property type="match status" value="1"/>
</dbReference>
<proteinExistence type="inferred from homology"/>
<evidence type="ECO:0000259" key="4">
    <source>
        <dbReference type="Pfam" id="PF03816"/>
    </source>
</evidence>
<evidence type="ECO:0000313" key="5">
    <source>
        <dbReference type="EMBL" id="GAA2127364.1"/>
    </source>
</evidence>
<dbReference type="NCBIfam" id="TIGR00350">
    <property type="entry name" value="lytR_cpsA_psr"/>
    <property type="match status" value="1"/>
</dbReference>